<dbReference type="OrthoDB" id="270720at2759"/>
<evidence type="ECO:0008006" key="4">
    <source>
        <dbReference type="Google" id="ProtNLM"/>
    </source>
</evidence>
<comment type="caution">
    <text evidence="2">The sequence shown here is derived from an EMBL/GenBank/DDBJ whole genome shotgun (WGS) entry which is preliminary data.</text>
</comment>
<dbReference type="SUPFAM" id="SSF82185">
    <property type="entry name" value="Histone H3 K4-specific methyltransferase SET7/9 N-terminal domain"/>
    <property type="match status" value="2"/>
</dbReference>
<organism evidence="2 3">
    <name type="scientific">Perkinsus olseni</name>
    <name type="common">Perkinsus atlanticus</name>
    <dbReference type="NCBI Taxonomy" id="32597"/>
    <lineage>
        <taxon>Eukaryota</taxon>
        <taxon>Sar</taxon>
        <taxon>Alveolata</taxon>
        <taxon>Perkinsozoa</taxon>
        <taxon>Perkinsea</taxon>
        <taxon>Perkinsida</taxon>
        <taxon>Perkinsidae</taxon>
        <taxon>Perkinsus</taxon>
    </lineage>
</organism>
<dbReference type="InterPro" id="IPR003409">
    <property type="entry name" value="MORN"/>
</dbReference>
<evidence type="ECO:0000256" key="1">
    <source>
        <dbReference type="ARBA" id="ARBA00022737"/>
    </source>
</evidence>
<dbReference type="Gene3D" id="2.20.110.10">
    <property type="entry name" value="Histone H3 K4-specific methyltransferase SET7/9 N-terminal domain"/>
    <property type="match status" value="2"/>
</dbReference>
<dbReference type="PANTHER" id="PTHR43215:SF14">
    <property type="entry name" value="RADIAL SPOKE HEAD 1 HOMOLOG"/>
    <property type="match status" value="1"/>
</dbReference>
<accession>A0A7J6L7E4</accession>
<evidence type="ECO:0000313" key="3">
    <source>
        <dbReference type="Proteomes" id="UP000570595"/>
    </source>
</evidence>
<dbReference type="PANTHER" id="PTHR43215">
    <property type="entry name" value="RADIAL SPOKE HEAD 1 HOMOLOG"/>
    <property type="match status" value="1"/>
</dbReference>
<dbReference type="EMBL" id="JABAHT010000485">
    <property type="protein sequence ID" value="KAF4655125.1"/>
    <property type="molecule type" value="Genomic_DNA"/>
</dbReference>
<protein>
    <recommendedName>
        <fullName evidence="4">Phosphatidylinositol-4-phosphate 5-kinase-like protein 1</fullName>
    </recommendedName>
</protein>
<keyword evidence="1" id="KW-0677">Repeat</keyword>
<proteinExistence type="predicted"/>
<name>A0A7J6L7E4_PEROL</name>
<evidence type="ECO:0000313" key="2">
    <source>
        <dbReference type="EMBL" id="KAF4655125.1"/>
    </source>
</evidence>
<dbReference type="AlphaFoldDB" id="A0A7J6L7E4"/>
<reference evidence="2 3" key="1">
    <citation type="submission" date="2020-04" db="EMBL/GenBank/DDBJ databases">
        <title>Perkinsus olseni comparative genomics.</title>
        <authorList>
            <person name="Bogema D.R."/>
        </authorList>
    </citation>
    <scope>NUCLEOTIDE SEQUENCE [LARGE SCALE GENOMIC DNA]</scope>
    <source>
        <strain evidence="2">ATCC PRA-179</strain>
    </source>
</reference>
<dbReference type="Proteomes" id="UP000570595">
    <property type="component" value="Unassembled WGS sequence"/>
</dbReference>
<dbReference type="Pfam" id="PF02493">
    <property type="entry name" value="MORN"/>
    <property type="match status" value="4"/>
</dbReference>
<gene>
    <name evidence="2" type="ORF">FOZ61_007763</name>
</gene>
<dbReference type="SMART" id="SM00698">
    <property type="entry name" value="MORN"/>
    <property type="match status" value="5"/>
</dbReference>
<sequence>MAQDGEETPPYSLELEDGTVVHASRDYNGRGRAVYANGEIYNGVFDEGVRHGEGTYWYINGDVYTGQFQENEKHGVGRLVYTGKKVVSGEEDGEGDESRAPLCGGTYHGQFKEGQKHGHGTYKFDNGDVYSGDWCKGQKHGSGSYVYKDGSSLKGEWKEGSLITGTWTLPSGLRYTGDFKENKPYGEGYWKMPCRQGHMVSGRYVHEKNSTEDGEEATKGGISLRFVADGIVFSLWRAHGKPLTGVDELSEGLVKMGRTRLREGSVVTTLGKFMAQGVAEVEEMDGRGGGISSKSGGPARTVHWTASRCGWPQDLTLRENLAIAQTLGRRILAVSYTRAALWCFFRDALGCPSGPSIV</sequence>